<dbReference type="AlphaFoldDB" id="A0A0A9D7I5"/>
<proteinExistence type="predicted"/>
<protein>
    <submittedName>
        <fullName evidence="2">Epl101</fullName>
    </submittedName>
</protein>
<reference evidence="2" key="2">
    <citation type="journal article" date="2015" name="Data Brief">
        <title>Shoot transcriptome of the giant reed, Arundo donax.</title>
        <authorList>
            <person name="Barrero R.A."/>
            <person name="Guerrero F.D."/>
            <person name="Moolhuijzen P."/>
            <person name="Goolsby J.A."/>
            <person name="Tidwell J."/>
            <person name="Bellgard S.E."/>
            <person name="Bellgard M.I."/>
        </authorList>
    </citation>
    <scope>NUCLEOTIDE SEQUENCE</scope>
    <source>
        <tissue evidence="2">Shoot tissue taken approximately 20 cm above the soil surface</tissue>
    </source>
</reference>
<evidence type="ECO:0000313" key="2">
    <source>
        <dbReference type="EMBL" id="JAD79702.1"/>
    </source>
</evidence>
<reference evidence="2" key="1">
    <citation type="submission" date="2014-09" db="EMBL/GenBank/DDBJ databases">
        <authorList>
            <person name="Magalhaes I.L.F."/>
            <person name="Oliveira U."/>
            <person name="Santos F.R."/>
            <person name="Vidigal T.H.D.A."/>
            <person name="Brescovit A.D."/>
            <person name="Santos A.J."/>
        </authorList>
    </citation>
    <scope>NUCLEOTIDE SEQUENCE</scope>
    <source>
        <tissue evidence="2">Shoot tissue taken approximately 20 cm above the soil surface</tissue>
    </source>
</reference>
<dbReference type="EMBL" id="GBRH01218193">
    <property type="protein sequence ID" value="JAD79702.1"/>
    <property type="molecule type" value="Transcribed_RNA"/>
</dbReference>
<evidence type="ECO:0000256" key="1">
    <source>
        <dbReference type="SAM" id="MobiDB-lite"/>
    </source>
</evidence>
<feature type="compositionally biased region" description="Low complexity" evidence="1">
    <location>
        <begin position="44"/>
        <end position="53"/>
    </location>
</feature>
<name>A0A0A9D7I5_ARUDO</name>
<accession>A0A0A9D7I5</accession>
<sequence>MKVGVMAPALSRALWSKISNLNRRTSSFSGFRFFLSLLKSSSQSSSSLSRSYSTNSPISALAPLPRM</sequence>
<organism evidence="2">
    <name type="scientific">Arundo donax</name>
    <name type="common">Giant reed</name>
    <name type="synonym">Donax arundinaceus</name>
    <dbReference type="NCBI Taxonomy" id="35708"/>
    <lineage>
        <taxon>Eukaryota</taxon>
        <taxon>Viridiplantae</taxon>
        <taxon>Streptophyta</taxon>
        <taxon>Embryophyta</taxon>
        <taxon>Tracheophyta</taxon>
        <taxon>Spermatophyta</taxon>
        <taxon>Magnoliopsida</taxon>
        <taxon>Liliopsida</taxon>
        <taxon>Poales</taxon>
        <taxon>Poaceae</taxon>
        <taxon>PACMAD clade</taxon>
        <taxon>Arundinoideae</taxon>
        <taxon>Arundineae</taxon>
        <taxon>Arundo</taxon>
    </lineage>
</organism>
<feature type="region of interest" description="Disordered" evidence="1">
    <location>
        <begin position="44"/>
        <end position="67"/>
    </location>
</feature>